<evidence type="ECO:0000256" key="1">
    <source>
        <dbReference type="ARBA" id="ARBA00022679"/>
    </source>
</evidence>
<dbReference type="SUPFAM" id="SSF55729">
    <property type="entry name" value="Acyl-CoA N-acyltransferases (Nat)"/>
    <property type="match status" value="1"/>
</dbReference>
<dbReference type="PANTHER" id="PTHR43420:SF47">
    <property type="entry name" value="N-ACETYLTRANSFERASE DOMAIN-CONTAINING PROTEIN"/>
    <property type="match status" value="1"/>
</dbReference>
<dbReference type="CDD" id="cd04301">
    <property type="entry name" value="NAT_SF"/>
    <property type="match status" value="1"/>
</dbReference>
<protein>
    <recommendedName>
        <fullName evidence="3">N-acetyltransferase domain-containing protein</fullName>
    </recommendedName>
</protein>
<dbReference type="RefSeq" id="WP_055740911.1">
    <property type="nucleotide sequence ID" value="NZ_JAAIWL010000006.1"/>
</dbReference>
<evidence type="ECO:0000313" key="4">
    <source>
        <dbReference type="EMBL" id="KQL55116.1"/>
    </source>
</evidence>
<dbReference type="PROSITE" id="PS51186">
    <property type="entry name" value="GNAT"/>
    <property type="match status" value="1"/>
</dbReference>
<dbReference type="EMBL" id="LJJC01000004">
    <property type="protein sequence ID" value="KQL55116.1"/>
    <property type="molecule type" value="Genomic_DNA"/>
</dbReference>
<proteinExistence type="predicted"/>
<organism evidence="4 5">
    <name type="scientific">Heyndrickxia shackletonii</name>
    <dbReference type="NCBI Taxonomy" id="157838"/>
    <lineage>
        <taxon>Bacteria</taxon>
        <taxon>Bacillati</taxon>
        <taxon>Bacillota</taxon>
        <taxon>Bacilli</taxon>
        <taxon>Bacillales</taxon>
        <taxon>Bacillaceae</taxon>
        <taxon>Heyndrickxia</taxon>
    </lineage>
</organism>
<gene>
    <name evidence="4" type="ORF">AN964_17445</name>
</gene>
<dbReference type="PANTHER" id="PTHR43420">
    <property type="entry name" value="ACETYLTRANSFERASE"/>
    <property type="match status" value="1"/>
</dbReference>
<dbReference type="AlphaFoldDB" id="A0A0Q3WZ22"/>
<dbReference type="Gene3D" id="3.40.630.30">
    <property type="match status" value="1"/>
</dbReference>
<dbReference type="Pfam" id="PF00583">
    <property type="entry name" value="Acetyltransf_1"/>
    <property type="match status" value="1"/>
</dbReference>
<dbReference type="Proteomes" id="UP000051888">
    <property type="component" value="Unassembled WGS sequence"/>
</dbReference>
<dbReference type="PATRIC" id="fig|157838.3.peg.3863"/>
<dbReference type="InterPro" id="IPR016181">
    <property type="entry name" value="Acyl_CoA_acyltransferase"/>
</dbReference>
<reference evidence="4 5" key="1">
    <citation type="submission" date="2015-09" db="EMBL/GenBank/DDBJ databases">
        <title>Genome sequencing project for genomic taxonomy and phylogenomics of Bacillus-like bacteria.</title>
        <authorList>
            <person name="Liu B."/>
            <person name="Wang J."/>
            <person name="Zhu Y."/>
            <person name="Liu G."/>
            <person name="Chen Q."/>
            <person name="Chen Z."/>
            <person name="Lan J."/>
            <person name="Che J."/>
            <person name="Ge C."/>
            <person name="Shi H."/>
            <person name="Pan Z."/>
            <person name="Liu X."/>
        </authorList>
    </citation>
    <scope>NUCLEOTIDE SEQUENCE [LARGE SCALE GENOMIC DNA]</scope>
    <source>
        <strain evidence="4 5">LMG 18435</strain>
    </source>
</reference>
<name>A0A0Q3WZ22_9BACI</name>
<accession>A0A0Q3WZ22</accession>
<keyword evidence="1" id="KW-0808">Transferase</keyword>
<keyword evidence="5" id="KW-1185">Reference proteome</keyword>
<evidence type="ECO:0000313" key="5">
    <source>
        <dbReference type="Proteomes" id="UP000051888"/>
    </source>
</evidence>
<evidence type="ECO:0000259" key="3">
    <source>
        <dbReference type="PROSITE" id="PS51186"/>
    </source>
</evidence>
<dbReference type="InterPro" id="IPR050680">
    <property type="entry name" value="YpeA/RimI_acetyltransf"/>
</dbReference>
<dbReference type="InterPro" id="IPR000182">
    <property type="entry name" value="GNAT_dom"/>
</dbReference>
<evidence type="ECO:0000256" key="2">
    <source>
        <dbReference type="ARBA" id="ARBA00023315"/>
    </source>
</evidence>
<comment type="caution">
    <text evidence="4">The sequence shown here is derived from an EMBL/GenBank/DDBJ whole genome shotgun (WGS) entry which is preliminary data.</text>
</comment>
<keyword evidence="2" id="KW-0012">Acyltransferase</keyword>
<dbReference type="STRING" id="157838.AN964_17445"/>
<dbReference type="OrthoDB" id="5319888at2"/>
<feature type="domain" description="N-acetyltransferase" evidence="3">
    <location>
        <begin position="15"/>
        <end position="189"/>
    </location>
</feature>
<dbReference type="GO" id="GO:0016747">
    <property type="term" value="F:acyltransferase activity, transferring groups other than amino-acyl groups"/>
    <property type="evidence" value="ECO:0007669"/>
    <property type="project" value="InterPro"/>
</dbReference>
<sequence>MIRIGKKNEPENYVEEIAALTYEILKDLGIDVLQNQSQRKVVNFLKELYRKDHNRFSYHNTLVKESDGQIFGIAIIYHGMDAQEYDKNFVQHLQQEFHCSQIELSKETEKDEYYLDSLAVSPNHRKKGVGGELLKAFENAGYEKGFHKLSLNVDEDNTNAYRLYEKNGFVYESTFDLYGHPYLHMVKYI</sequence>